<feature type="binding site" evidence="7">
    <location>
        <position position="146"/>
    </location>
    <ligand>
        <name>ATP</name>
        <dbReference type="ChEBI" id="CHEBI:30616"/>
    </ligand>
</feature>
<feature type="domain" description="Protein kinase" evidence="10">
    <location>
        <begin position="117"/>
        <end position="422"/>
    </location>
</feature>
<dbReference type="GO" id="GO:0005524">
    <property type="term" value="F:ATP binding"/>
    <property type="evidence" value="ECO:0007669"/>
    <property type="project" value="UniProtKB-UniRule"/>
</dbReference>
<evidence type="ECO:0000256" key="3">
    <source>
        <dbReference type="ARBA" id="ARBA00022741"/>
    </source>
</evidence>
<accession>A0A4Y7SPT0</accession>
<dbReference type="GO" id="GO:0004712">
    <property type="term" value="F:protein serine/threonine/tyrosine kinase activity"/>
    <property type="evidence" value="ECO:0007669"/>
    <property type="project" value="UniProtKB-ARBA"/>
</dbReference>
<evidence type="ECO:0000256" key="8">
    <source>
        <dbReference type="RuleBase" id="RU000304"/>
    </source>
</evidence>
<dbReference type="FunFam" id="3.30.200.20:FF:000040">
    <property type="entry name" value="Dual specificity mitogen-activated protein kinase kinase"/>
    <property type="match status" value="1"/>
</dbReference>
<dbReference type="SMART" id="SM00220">
    <property type="entry name" value="S_TKc"/>
    <property type="match status" value="1"/>
</dbReference>
<dbReference type="InterPro" id="IPR050915">
    <property type="entry name" value="MAP_kinase_kinase"/>
</dbReference>
<sequence>MSVPLYQQGGSLRTKRNFKGLALGPEVPPSPPPPPAASDARPAPRPLPPIPGAAKKRPPPLGDAGPGPGPAPLSLPPLDYYEDSPVNNRHSAVQATLQEKLAQLKHQIKLDLKNVDLKKLSDLGQGNGGSVEKVEHIPTGTTMAKKIVLIDAKESVRKQIVRELDIIIECNSEYIVTGYGAFLENPNVCICMEFMDKGSFDGIYKRVGPLPVEMVGNIALSVLEGLTYLYDVHRIIHRDIKPSNILLNSEGQIKLCDFGVSGELNNSIANTFVGTSVYMSPERIQGADYSVKSDVWSLGISLIELALGAFPFSDPPDDDDLSDLEDYARETQKTPTYRDSFILSKKMAKRASKRKSRVPLGPDGGLTTMSIIELMHQIVQEPSPRLPEDLFPTGAEDLVDAMLLKSPEDRKTPKELLTLSWIKAIRECDFNIKAWAALC</sequence>
<dbReference type="InterPro" id="IPR011009">
    <property type="entry name" value="Kinase-like_dom_sf"/>
</dbReference>
<dbReference type="InterPro" id="IPR008271">
    <property type="entry name" value="Ser/Thr_kinase_AS"/>
</dbReference>
<keyword evidence="2" id="KW-0808">Transferase</keyword>
<evidence type="ECO:0000256" key="1">
    <source>
        <dbReference type="ARBA" id="ARBA00022527"/>
    </source>
</evidence>
<dbReference type="GO" id="GO:0004674">
    <property type="term" value="F:protein serine/threonine kinase activity"/>
    <property type="evidence" value="ECO:0007669"/>
    <property type="project" value="UniProtKB-KW"/>
</dbReference>
<evidence type="ECO:0000256" key="2">
    <source>
        <dbReference type="ARBA" id="ARBA00022679"/>
    </source>
</evidence>
<evidence type="ECO:0000256" key="7">
    <source>
        <dbReference type="PROSITE-ProRule" id="PRU10141"/>
    </source>
</evidence>
<evidence type="ECO:0000259" key="10">
    <source>
        <dbReference type="PROSITE" id="PS50011"/>
    </source>
</evidence>
<dbReference type="EMBL" id="QPFP01000073">
    <property type="protein sequence ID" value="TEB23883.1"/>
    <property type="molecule type" value="Genomic_DNA"/>
</dbReference>
<evidence type="ECO:0000256" key="5">
    <source>
        <dbReference type="ARBA" id="ARBA00022840"/>
    </source>
</evidence>
<dbReference type="PROSITE" id="PS00107">
    <property type="entry name" value="PROTEIN_KINASE_ATP"/>
    <property type="match status" value="1"/>
</dbReference>
<evidence type="ECO:0000313" key="11">
    <source>
        <dbReference type="EMBL" id="TEB23883.1"/>
    </source>
</evidence>
<dbReference type="Proteomes" id="UP000298030">
    <property type="component" value="Unassembled WGS sequence"/>
</dbReference>
<keyword evidence="5 7" id="KW-0067">ATP-binding</keyword>
<feature type="compositionally biased region" description="Pro residues" evidence="9">
    <location>
        <begin position="26"/>
        <end position="36"/>
    </location>
</feature>
<dbReference type="AlphaFoldDB" id="A0A4Y7SPT0"/>
<dbReference type="Pfam" id="PF00069">
    <property type="entry name" value="Pkinase"/>
    <property type="match status" value="1"/>
</dbReference>
<dbReference type="SUPFAM" id="SSF56112">
    <property type="entry name" value="Protein kinase-like (PK-like)"/>
    <property type="match status" value="1"/>
</dbReference>
<evidence type="ECO:0000256" key="6">
    <source>
        <dbReference type="ARBA" id="ARBA00038035"/>
    </source>
</evidence>
<dbReference type="InterPro" id="IPR000719">
    <property type="entry name" value="Prot_kinase_dom"/>
</dbReference>
<evidence type="ECO:0000313" key="12">
    <source>
        <dbReference type="Proteomes" id="UP000298030"/>
    </source>
</evidence>
<gene>
    <name evidence="11" type="ORF">FA13DRAFT_1669761</name>
</gene>
<dbReference type="PROSITE" id="PS00108">
    <property type="entry name" value="PROTEIN_KINASE_ST"/>
    <property type="match status" value="1"/>
</dbReference>
<keyword evidence="1 8" id="KW-0723">Serine/threonine-protein kinase</keyword>
<feature type="region of interest" description="Disordered" evidence="9">
    <location>
        <begin position="1"/>
        <end position="81"/>
    </location>
</feature>
<comment type="similarity">
    <text evidence="6">Belongs to the protein kinase superfamily. STE Ser/Thr protein kinase family. MAP kinase kinase subfamily.</text>
</comment>
<comment type="caution">
    <text evidence="11">The sequence shown here is derived from an EMBL/GenBank/DDBJ whole genome shotgun (WGS) entry which is preliminary data.</text>
</comment>
<keyword evidence="4 11" id="KW-0418">Kinase</keyword>
<dbReference type="GO" id="GO:0000165">
    <property type="term" value="P:MAPK cascade"/>
    <property type="evidence" value="ECO:0007669"/>
    <property type="project" value="UniProtKB-ARBA"/>
</dbReference>
<dbReference type="PROSITE" id="PS50011">
    <property type="entry name" value="PROTEIN_KINASE_DOM"/>
    <property type="match status" value="1"/>
</dbReference>
<organism evidence="11 12">
    <name type="scientific">Coprinellus micaceus</name>
    <name type="common">Glistening ink-cap mushroom</name>
    <name type="synonym">Coprinus micaceus</name>
    <dbReference type="NCBI Taxonomy" id="71717"/>
    <lineage>
        <taxon>Eukaryota</taxon>
        <taxon>Fungi</taxon>
        <taxon>Dikarya</taxon>
        <taxon>Basidiomycota</taxon>
        <taxon>Agaricomycotina</taxon>
        <taxon>Agaricomycetes</taxon>
        <taxon>Agaricomycetidae</taxon>
        <taxon>Agaricales</taxon>
        <taxon>Agaricineae</taxon>
        <taxon>Psathyrellaceae</taxon>
        <taxon>Coprinellus</taxon>
    </lineage>
</organism>
<evidence type="ECO:0000256" key="4">
    <source>
        <dbReference type="ARBA" id="ARBA00022777"/>
    </source>
</evidence>
<dbReference type="PANTHER" id="PTHR47448:SF1">
    <property type="entry name" value="SERINE_THREONINE-PROTEIN KINASE STE7 HOMOLOG"/>
    <property type="match status" value="1"/>
</dbReference>
<dbReference type="OrthoDB" id="10252354at2759"/>
<dbReference type="InterPro" id="IPR017441">
    <property type="entry name" value="Protein_kinase_ATP_BS"/>
</dbReference>
<protein>
    <submittedName>
        <fullName evidence="11">Kinase-like protein</fullName>
    </submittedName>
</protein>
<dbReference type="PANTHER" id="PTHR47448">
    <property type="entry name" value="DUAL SPECIFICITY MITOGEN-ACTIVATED PROTEIN KINASE KINASE DSOR1-LIKE PROTEIN"/>
    <property type="match status" value="1"/>
</dbReference>
<dbReference type="Gene3D" id="1.10.510.10">
    <property type="entry name" value="Transferase(Phosphotransferase) domain 1"/>
    <property type="match status" value="1"/>
</dbReference>
<reference evidence="11 12" key="1">
    <citation type="journal article" date="2019" name="Nat. Ecol. Evol.">
        <title>Megaphylogeny resolves global patterns of mushroom evolution.</title>
        <authorList>
            <person name="Varga T."/>
            <person name="Krizsan K."/>
            <person name="Foldi C."/>
            <person name="Dima B."/>
            <person name="Sanchez-Garcia M."/>
            <person name="Sanchez-Ramirez S."/>
            <person name="Szollosi G.J."/>
            <person name="Szarkandi J.G."/>
            <person name="Papp V."/>
            <person name="Albert L."/>
            <person name="Andreopoulos W."/>
            <person name="Angelini C."/>
            <person name="Antonin V."/>
            <person name="Barry K.W."/>
            <person name="Bougher N.L."/>
            <person name="Buchanan P."/>
            <person name="Buyck B."/>
            <person name="Bense V."/>
            <person name="Catcheside P."/>
            <person name="Chovatia M."/>
            <person name="Cooper J."/>
            <person name="Damon W."/>
            <person name="Desjardin D."/>
            <person name="Finy P."/>
            <person name="Geml J."/>
            <person name="Haridas S."/>
            <person name="Hughes K."/>
            <person name="Justo A."/>
            <person name="Karasinski D."/>
            <person name="Kautmanova I."/>
            <person name="Kiss B."/>
            <person name="Kocsube S."/>
            <person name="Kotiranta H."/>
            <person name="LaButti K.M."/>
            <person name="Lechner B.E."/>
            <person name="Liimatainen K."/>
            <person name="Lipzen A."/>
            <person name="Lukacs Z."/>
            <person name="Mihaltcheva S."/>
            <person name="Morgado L.N."/>
            <person name="Niskanen T."/>
            <person name="Noordeloos M.E."/>
            <person name="Ohm R.A."/>
            <person name="Ortiz-Santana B."/>
            <person name="Ovrebo C."/>
            <person name="Racz N."/>
            <person name="Riley R."/>
            <person name="Savchenko A."/>
            <person name="Shiryaev A."/>
            <person name="Soop K."/>
            <person name="Spirin V."/>
            <person name="Szebenyi C."/>
            <person name="Tomsovsky M."/>
            <person name="Tulloss R.E."/>
            <person name="Uehling J."/>
            <person name="Grigoriev I.V."/>
            <person name="Vagvolgyi C."/>
            <person name="Papp T."/>
            <person name="Martin F.M."/>
            <person name="Miettinen O."/>
            <person name="Hibbett D.S."/>
            <person name="Nagy L.G."/>
        </authorList>
    </citation>
    <scope>NUCLEOTIDE SEQUENCE [LARGE SCALE GENOMIC DNA]</scope>
    <source>
        <strain evidence="11 12">FP101781</strain>
    </source>
</reference>
<name>A0A4Y7SPT0_COPMI</name>
<proteinExistence type="inferred from homology"/>
<keyword evidence="3 7" id="KW-0547">Nucleotide-binding</keyword>
<dbReference type="STRING" id="71717.A0A4Y7SPT0"/>
<keyword evidence="12" id="KW-1185">Reference proteome</keyword>
<evidence type="ECO:0000256" key="9">
    <source>
        <dbReference type="SAM" id="MobiDB-lite"/>
    </source>
</evidence>
<dbReference type="Gene3D" id="3.30.200.20">
    <property type="entry name" value="Phosphorylase Kinase, domain 1"/>
    <property type="match status" value="1"/>
</dbReference>